<dbReference type="AlphaFoldDB" id="A0A918R798"/>
<dbReference type="Pfam" id="PF09339">
    <property type="entry name" value="HTH_IclR"/>
    <property type="match status" value="1"/>
</dbReference>
<keyword evidence="7" id="KW-1185">Reference proteome</keyword>
<dbReference type="PANTHER" id="PTHR30136:SF24">
    <property type="entry name" value="HTH-TYPE TRANSCRIPTIONAL REPRESSOR ALLR"/>
    <property type="match status" value="1"/>
</dbReference>
<evidence type="ECO:0000313" key="6">
    <source>
        <dbReference type="EMBL" id="GGZ88697.1"/>
    </source>
</evidence>
<dbReference type="GO" id="GO:0003700">
    <property type="term" value="F:DNA-binding transcription factor activity"/>
    <property type="evidence" value="ECO:0007669"/>
    <property type="project" value="TreeGrafter"/>
</dbReference>
<sequence>MRRGTPTLTSLSRSLAMLEAVIADGGARSVAAIARDLGVPAATAHRQIHSLVEEGYLARHGRGGHVAGPRLLGLLGRLDEKQVIANAAAPVLHSLAAELGCVIQLGTLEGDMVTYRIKTGQGAGNLFTRVGMQLEAYCSGIGKMLLAHLPEEQQRAYLAGGPFPALTARTITQPEALAQELERIRQQGFALDDHEVADDLFCVAVPIRQDGGRVLAAISITQAGTPVHSTEMLVPRLSAAAAEIEHTAFGRA</sequence>
<dbReference type="GO" id="GO:0045892">
    <property type="term" value="P:negative regulation of DNA-templated transcription"/>
    <property type="evidence" value="ECO:0007669"/>
    <property type="project" value="TreeGrafter"/>
</dbReference>
<comment type="caution">
    <text evidence="6">The sequence shown here is derived from an EMBL/GenBank/DDBJ whole genome shotgun (WGS) entry which is preliminary data.</text>
</comment>
<dbReference type="InterPro" id="IPR005471">
    <property type="entry name" value="Tscrpt_reg_IclR_N"/>
</dbReference>
<evidence type="ECO:0000256" key="1">
    <source>
        <dbReference type="ARBA" id="ARBA00023015"/>
    </source>
</evidence>
<evidence type="ECO:0000259" key="5">
    <source>
        <dbReference type="PROSITE" id="PS51078"/>
    </source>
</evidence>
<evidence type="ECO:0000313" key="7">
    <source>
        <dbReference type="Proteomes" id="UP000634139"/>
    </source>
</evidence>
<dbReference type="PANTHER" id="PTHR30136">
    <property type="entry name" value="HELIX-TURN-HELIX TRANSCRIPTIONAL REGULATOR, ICLR FAMILY"/>
    <property type="match status" value="1"/>
</dbReference>
<dbReference type="PROSITE" id="PS51077">
    <property type="entry name" value="HTH_ICLR"/>
    <property type="match status" value="1"/>
</dbReference>
<dbReference type="Proteomes" id="UP000634139">
    <property type="component" value="Unassembled WGS sequence"/>
</dbReference>
<organism evidence="6 7">
    <name type="scientific">Novosphingobium arvoryzae</name>
    <dbReference type="NCBI Taxonomy" id="1256514"/>
    <lineage>
        <taxon>Bacteria</taxon>
        <taxon>Pseudomonadati</taxon>
        <taxon>Pseudomonadota</taxon>
        <taxon>Alphaproteobacteria</taxon>
        <taxon>Sphingomonadales</taxon>
        <taxon>Sphingomonadaceae</taxon>
        <taxon>Novosphingobium</taxon>
    </lineage>
</organism>
<dbReference type="InterPro" id="IPR036390">
    <property type="entry name" value="WH_DNA-bd_sf"/>
</dbReference>
<dbReference type="SMART" id="SM00346">
    <property type="entry name" value="HTH_ICLR"/>
    <property type="match status" value="1"/>
</dbReference>
<dbReference type="InterPro" id="IPR050707">
    <property type="entry name" value="HTH_MetabolicPath_Reg"/>
</dbReference>
<dbReference type="PROSITE" id="PS51078">
    <property type="entry name" value="ICLR_ED"/>
    <property type="match status" value="1"/>
</dbReference>
<dbReference type="InterPro" id="IPR029016">
    <property type="entry name" value="GAF-like_dom_sf"/>
</dbReference>
<feature type="domain" description="IclR-ED" evidence="5">
    <location>
        <begin position="70"/>
        <end position="252"/>
    </location>
</feature>
<evidence type="ECO:0000256" key="3">
    <source>
        <dbReference type="ARBA" id="ARBA00023163"/>
    </source>
</evidence>
<dbReference type="InterPro" id="IPR014757">
    <property type="entry name" value="Tscrpt_reg_IclR_C"/>
</dbReference>
<evidence type="ECO:0000259" key="4">
    <source>
        <dbReference type="PROSITE" id="PS51077"/>
    </source>
</evidence>
<keyword evidence="3" id="KW-0804">Transcription</keyword>
<keyword evidence="1" id="KW-0805">Transcription regulation</keyword>
<dbReference type="SUPFAM" id="SSF55781">
    <property type="entry name" value="GAF domain-like"/>
    <property type="match status" value="1"/>
</dbReference>
<dbReference type="Gene3D" id="1.10.10.10">
    <property type="entry name" value="Winged helix-like DNA-binding domain superfamily/Winged helix DNA-binding domain"/>
    <property type="match status" value="1"/>
</dbReference>
<dbReference type="InterPro" id="IPR036388">
    <property type="entry name" value="WH-like_DNA-bd_sf"/>
</dbReference>
<dbReference type="RefSeq" id="WP_189538770.1">
    <property type="nucleotide sequence ID" value="NZ_BMZD01000001.1"/>
</dbReference>
<protein>
    <submittedName>
        <fullName evidence="6">IclR family transcriptional regulator</fullName>
    </submittedName>
</protein>
<keyword evidence="2" id="KW-0238">DNA-binding</keyword>
<dbReference type="GO" id="GO:0003677">
    <property type="term" value="F:DNA binding"/>
    <property type="evidence" value="ECO:0007669"/>
    <property type="project" value="UniProtKB-KW"/>
</dbReference>
<dbReference type="Pfam" id="PF01614">
    <property type="entry name" value="IclR_C"/>
    <property type="match status" value="1"/>
</dbReference>
<gene>
    <name evidence="6" type="ORF">GCM10011617_04530</name>
</gene>
<proteinExistence type="predicted"/>
<dbReference type="Gene3D" id="3.30.450.40">
    <property type="match status" value="1"/>
</dbReference>
<accession>A0A918R798</accession>
<dbReference type="InterPro" id="IPR011991">
    <property type="entry name" value="ArsR-like_HTH"/>
</dbReference>
<feature type="domain" description="HTH iclR-type" evidence="4">
    <location>
        <begin position="8"/>
        <end position="69"/>
    </location>
</feature>
<reference evidence="6" key="2">
    <citation type="submission" date="2020-09" db="EMBL/GenBank/DDBJ databases">
        <authorList>
            <person name="Sun Q."/>
            <person name="Kim S."/>
        </authorList>
    </citation>
    <scope>NUCLEOTIDE SEQUENCE</scope>
    <source>
        <strain evidence="6">KCTC 32422</strain>
    </source>
</reference>
<name>A0A918R798_9SPHN</name>
<reference evidence="6" key="1">
    <citation type="journal article" date="2014" name="Int. J. Syst. Evol. Microbiol.">
        <title>Complete genome sequence of Corynebacterium casei LMG S-19264T (=DSM 44701T), isolated from a smear-ripened cheese.</title>
        <authorList>
            <consortium name="US DOE Joint Genome Institute (JGI-PGF)"/>
            <person name="Walter F."/>
            <person name="Albersmeier A."/>
            <person name="Kalinowski J."/>
            <person name="Ruckert C."/>
        </authorList>
    </citation>
    <scope>NUCLEOTIDE SEQUENCE</scope>
    <source>
        <strain evidence="6">KCTC 32422</strain>
    </source>
</reference>
<dbReference type="CDD" id="cd00090">
    <property type="entry name" value="HTH_ARSR"/>
    <property type="match status" value="1"/>
</dbReference>
<dbReference type="EMBL" id="BMZD01000001">
    <property type="protein sequence ID" value="GGZ88697.1"/>
    <property type="molecule type" value="Genomic_DNA"/>
</dbReference>
<dbReference type="SUPFAM" id="SSF46785">
    <property type="entry name" value="Winged helix' DNA-binding domain"/>
    <property type="match status" value="1"/>
</dbReference>
<evidence type="ECO:0000256" key="2">
    <source>
        <dbReference type="ARBA" id="ARBA00023125"/>
    </source>
</evidence>